<dbReference type="PROSITE" id="PS50113">
    <property type="entry name" value="PAC"/>
    <property type="match status" value="1"/>
</dbReference>
<comment type="catalytic activity">
    <reaction evidence="1">
        <text>ATP + protein L-histidine = ADP + protein N-phospho-L-histidine.</text>
        <dbReference type="EC" id="2.7.13.3"/>
    </reaction>
</comment>
<dbReference type="PANTHER" id="PTHR43711">
    <property type="entry name" value="TWO-COMPONENT HISTIDINE KINASE"/>
    <property type="match status" value="1"/>
</dbReference>
<evidence type="ECO:0000256" key="4">
    <source>
        <dbReference type="ARBA" id="ARBA00022679"/>
    </source>
</evidence>
<evidence type="ECO:0000256" key="3">
    <source>
        <dbReference type="ARBA" id="ARBA00022553"/>
    </source>
</evidence>
<dbReference type="EMBL" id="BRXR01000001">
    <property type="protein sequence ID" value="GLC32822.1"/>
    <property type="molecule type" value="Genomic_DNA"/>
</dbReference>
<evidence type="ECO:0000259" key="9">
    <source>
        <dbReference type="PROSITE" id="PS50112"/>
    </source>
</evidence>
<dbReference type="Proteomes" id="UP001208567">
    <property type="component" value="Unassembled WGS sequence"/>
</dbReference>
<dbReference type="SUPFAM" id="SSF47384">
    <property type="entry name" value="Homodimeric domain of signal transducing histidine kinase"/>
    <property type="match status" value="1"/>
</dbReference>
<dbReference type="Pfam" id="PF00512">
    <property type="entry name" value="HisKA"/>
    <property type="match status" value="1"/>
</dbReference>
<protein>
    <recommendedName>
        <fullName evidence="2">histidine kinase</fullName>
        <ecNumber evidence="2">2.7.13.3</ecNumber>
    </recommendedName>
</protein>
<evidence type="ECO:0000256" key="1">
    <source>
        <dbReference type="ARBA" id="ARBA00000085"/>
    </source>
</evidence>
<keyword evidence="12" id="KW-1185">Reference proteome</keyword>
<keyword evidence="5" id="KW-0418">Kinase</keyword>
<dbReference type="InterPro" id="IPR000700">
    <property type="entry name" value="PAS-assoc_C"/>
</dbReference>
<dbReference type="InterPro" id="IPR036890">
    <property type="entry name" value="HATPase_C_sf"/>
</dbReference>
<dbReference type="Pfam" id="PF02518">
    <property type="entry name" value="HATPase_c"/>
    <property type="match status" value="1"/>
</dbReference>
<evidence type="ECO:0000256" key="2">
    <source>
        <dbReference type="ARBA" id="ARBA00012438"/>
    </source>
</evidence>
<dbReference type="PROSITE" id="PS50109">
    <property type="entry name" value="HIS_KIN"/>
    <property type="match status" value="1"/>
</dbReference>
<dbReference type="SMART" id="SM00388">
    <property type="entry name" value="HisKA"/>
    <property type="match status" value="1"/>
</dbReference>
<dbReference type="Gene3D" id="3.30.565.10">
    <property type="entry name" value="Histidine kinase-like ATPase, C-terminal domain"/>
    <property type="match status" value="1"/>
</dbReference>
<dbReference type="CDD" id="cd16922">
    <property type="entry name" value="HATPase_EvgS-ArcB-TorS-like"/>
    <property type="match status" value="1"/>
</dbReference>
<evidence type="ECO:0000256" key="6">
    <source>
        <dbReference type="ARBA" id="ARBA00023012"/>
    </source>
</evidence>
<dbReference type="Gene3D" id="3.30.450.20">
    <property type="entry name" value="PAS domain"/>
    <property type="match status" value="1"/>
</dbReference>
<evidence type="ECO:0000256" key="5">
    <source>
        <dbReference type="ARBA" id="ARBA00022777"/>
    </source>
</evidence>
<evidence type="ECO:0000259" key="8">
    <source>
        <dbReference type="PROSITE" id="PS50109"/>
    </source>
</evidence>
<accession>A0ABQ5NCA7</accession>
<dbReference type="InterPro" id="IPR000014">
    <property type="entry name" value="PAS"/>
</dbReference>
<keyword evidence="3" id="KW-0597">Phosphoprotein</keyword>
<feature type="domain" description="PAC" evidence="10">
    <location>
        <begin position="104"/>
        <end position="157"/>
    </location>
</feature>
<dbReference type="InterPro" id="IPR003661">
    <property type="entry name" value="HisK_dim/P_dom"/>
</dbReference>
<dbReference type="EC" id="2.7.13.3" evidence="2"/>
<dbReference type="Gene3D" id="1.10.287.130">
    <property type="match status" value="1"/>
</dbReference>
<sequence>MESYKLQGNNNMQSEQEIIQNKQKELYETILNNIQEGIVVTNSNGNVISMNTSALRMHGFSCFEDYKHSRIYNKEDIECRTLDGALIPYSEYAISRARQGEQFSNYEMWVLNKSKNLKWIGSYNCNQIFNSDGTNKMSIITIRDVTEQKKQDEKILKMEREKNEALEKSMEMKDDFLSLISHEFRTPINVINSAIQAMEYICIDELTDNVKKYLSMIKLNILRQQRLVNNILDITRANAGRIKINKRNIDIVFLTKAIVESVNTFALQKGINVIFTTKVEKKIMGIDDEKYERILLNLLSNAIKFSEKDKFIYVNLQSIKEYICIEVEDNGIGIPHDKQNIIFERFGQVDSSLSRQAEGTGIGLSLVKKLVEALGGSITVKSEVGKGSTFTILIPSEKVIEEQNDQGKLDLLDSHLVHITKVEFSDIYLE</sequence>
<dbReference type="SUPFAM" id="SSF55874">
    <property type="entry name" value="ATPase domain of HSP90 chaperone/DNA topoisomerase II/histidine kinase"/>
    <property type="match status" value="1"/>
</dbReference>
<dbReference type="PROSITE" id="PS50112">
    <property type="entry name" value="PAS"/>
    <property type="match status" value="1"/>
</dbReference>
<feature type="coiled-coil region" evidence="7">
    <location>
        <begin position="148"/>
        <end position="175"/>
    </location>
</feature>
<evidence type="ECO:0000256" key="7">
    <source>
        <dbReference type="SAM" id="Coils"/>
    </source>
</evidence>
<evidence type="ECO:0000259" key="10">
    <source>
        <dbReference type="PROSITE" id="PS50113"/>
    </source>
</evidence>
<dbReference type="PRINTS" id="PR00344">
    <property type="entry name" value="BCTRLSENSOR"/>
</dbReference>
<reference evidence="11 12" key="1">
    <citation type="journal article" date="2024" name="Int. J. Syst. Evol. Microbiol.">
        <title>Clostridium omnivorum sp. nov., isolated from anoxic soil under the treatment of reductive soil disinfestation.</title>
        <authorList>
            <person name="Ueki A."/>
            <person name="Tonouchi A."/>
            <person name="Kaku N."/>
            <person name="Honma S."/>
            <person name="Ueki K."/>
        </authorList>
    </citation>
    <scope>NUCLEOTIDE SEQUENCE [LARGE SCALE GENOMIC DNA]</scope>
    <source>
        <strain evidence="11 12">E14</strain>
    </source>
</reference>
<dbReference type="InterPro" id="IPR003594">
    <property type="entry name" value="HATPase_dom"/>
</dbReference>
<dbReference type="Pfam" id="PF13426">
    <property type="entry name" value="PAS_9"/>
    <property type="match status" value="1"/>
</dbReference>
<comment type="caution">
    <text evidence="11">The sequence shown here is derived from an EMBL/GenBank/DDBJ whole genome shotgun (WGS) entry which is preliminary data.</text>
</comment>
<keyword evidence="4" id="KW-0808">Transferase</keyword>
<dbReference type="InterPro" id="IPR005467">
    <property type="entry name" value="His_kinase_dom"/>
</dbReference>
<evidence type="ECO:0000313" key="11">
    <source>
        <dbReference type="EMBL" id="GLC32822.1"/>
    </source>
</evidence>
<gene>
    <name evidence="11" type="ORF">bsdE14_42320</name>
</gene>
<dbReference type="PANTHER" id="PTHR43711:SF26">
    <property type="entry name" value="SENSOR HISTIDINE KINASE RCSC"/>
    <property type="match status" value="1"/>
</dbReference>
<name>A0ABQ5NCA7_9CLOT</name>
<dbReference type="InterPro" id="IPR004358">
    <property type="entry name" value="Sig_transdc_His_kin-like_C"/>
</dbReference>
<feature type="domain" description="Histidine kinase" evidence="8">
    <location>
        <begin position="179"/>
        <end position="398"/>
    </location>
</feature>
<feature type="domain" description="PAS" evidence="9">
    <location>
        <begin position="23"/>
        <end position="61"/>
    </location>
</feature>
<dbReference type="InterPro" id="IPR036097">
    <property type="entry name" value="HisK_dim/P_sf"/>
</dbReference>
<dbReference type="SMART" id="SM00387">
    <property type="entry name" value="HATPase_c"/>
    <property type="match status" value="1"/>
</dbReference>
<keyword evidence="7" id="KW-0175">Coiled coil</keyword>
<dbReference type="SUPFAM" id="SSF55785">
    <property type="entry name" value="PYP-like sensor domain (PAS domain)"/>
    <property type="match status" value="1"/>
</dbReference>
<dbReference type="InterPro" id="IPR035965">
    <property type="entry name" value="PAS-like_dom_sf"/>
</dbReference>
<dbReference type="NCBIfam" id="TIGR00229">
    <property type="entry name" value="sensory_box"/>
    <property type="match status" value="1"/>
</dbReference>
<evidence type="ECO:0000313" key="12">
    <source>
        <dbReference type="Proteomes" id="UP001208567"/>
    </source>
</evidence>
<dbReference type="CDD" id="cd00082">
    <property type="entry name" value="HisKA"/>
    <property type="match status" value="1"/>
</dbReference>
<dbReference type="InterPro" id="IPR050736">
    <property type="entry name" value="Sensor_HK_Regulatory"/>
</dbReference>
<proteinExistence type="predicted"/>
<dbReference type="RefSeq" id="WP_264852131.1">
    <property type="nucleotide sequence ID" value="NZ_BRXR01000001.1"/>
</dbReference>
<keyword evidence="6" id="KW-0902">Two-component regulatory system</keyword>
<organism evidence="11 12">
    <name type="scientific">Clostridium omnivorum</name>
    <dbReference type="NCBI Taxonomy" id="1604902"/>
    <lineage>
        <taxon>Bacteria</taxon>
        <taxon>Bacillati</taxon>
        <taxon>Bacillota</taxon>
        <taxon>Clostridia</taxon>
        <taxon>Eubacteriales</taxon>
        <taxon>Clostridiaceae</taxon>
        <taxon>Clostridium</taxon>
    </lineage>
</organism>